<proteinExistence type="predicted"/>
<organism evidence="2 3">
    <name type="scientific">Plectus sambesii</name>
    <dbReference type="NCBI Taxonomy" id="2011161"/>
    <lineage>
        <taxon>Eukaryota</taxon>
        <taxon>Metazoa</taxon>
        <taxon>Ecdysozoa</taxon>
        <taxon>Nematoda</taxon>
        <taxon>Chromadorea</taxon>
        <taxon>Plectida</taxon>
        <taxon>Plectina</taxon>
        <taxon>Plectoidea</taxon>
        <taxon>Plectidae</taxon>
        <taxon>Plectus</taxon>
    </lineage>
</organism>
<reference evidence="3" key="1">
    <citation type="submission" date="2022-11" db="UniProtKB">
        <authorList>
            <consortium name="WormBaseParasite"/>
        </authorList>
    </citation>
    <scope>IDENTIFICATION</scope>
</reference>
<dbReference type="AlphaFoldDB" id="A0A914XJN5"/>
<evidence type="ECO:0000313" key="3">
    <source>
        <dbReference type="WBParaSite" id="PSAMB.scaffold83size83542.g1556.t1"/>
    </source>
</evidence>
<feature type="chain" id="PRO_5037295892" evidence="1">
    <location>
        <begin position="19"/>
        <end position="793"/>
    </location>
</feature>
<evidence type="ECO:0000313" key="2">
    <source>
        <dbReference type="Proteomes" id="UP000887566"/>
    </source>
</evidence>
<protein>
    <submittedName>
        <fullName evidence="3">Uncharacterized protein</fullName>
    </submittedName>
</protein>
<dbReference type="WBParaSite" id="PSAMB.scaffold83size83542.g1556.t1">
    <property type="protein sequence ID" value="PSAMB.scaffold83size83542.g1556.t1"/>
    <property type="gene ID" value="PSAMB.scaffold83size83542.g1556"/>
</dbReference>
<feature type="signal peptide" evidence="1">
    <location>
        <begin position="1"/>
        <end position="18"/>
    </location>
</feature>
<accession>A0A914XJN5</accession>
<dbReference type="GO" id="GO:0005975">
    <property type="term" value="P:carbohydrate metabolic process"/>
    <property type="evidence" value="ECO:0007669"/>
    <property type="project" value="InterPro"/>
</dbReference>
<dbReference type="Proteomes" id="UP000887566">
    <property type="component" value="Unplaced"/>
</dbReference>
<dbReference type="SUPFAM" id="SSF48208">
    <property type="entry name" value="Six-hairpin glycosidases"/>
    <property type="match status" value="1"/>
</dbReference>
<dbReference type="InterPro" id="IPR008928">
    <property type="entry name" value="6-hairpin_glycosidase_sf"/>
</dbReference>
<name>A0A914XJN5_9BILA</name>
<sequence>MKKLSLLFPLILAAFCAANQPFNYERDLSFIQPEINDLSDPLTYFVDVAGYENTIYRDGVTSVQLLFSSSNSTSMIQRFIAAFPQGNSGVLMYFLNSNDSQATFNNTVQQPNGRLAVKLVNNSLASARGDYNMNGIRGSMTFNNNASLGVTILGSVRAIRDYAEGYYHMDPIFNYTLVNYSSSQVTFRRAWINGTFNMIVTLTSSDTSKLTFDAYPPATSLSPVICNFILGNGVTMATVDFLVLFNESSIGPGIDKKHLFLPAPNVSISALDQALTDLYNDQTNGLPATEVAFLTHTSKFLAGGWRFLTYFGRDDMYSLRLFMALLQPEAIEAAFSGVLERLYLNGSNTYSKEQVFEGEVCHEETIGDYSSYININNGRGDLGGAPYYAYSMIDTDLLLLPSLAHYFLELPQGKDRAYWFLMRTSSLDTTKGRTYYDLLHLNVKFVMDTSQPFADNPSVDNLRHLKPGEPVGSWRDSSTGLGNGRIPFDVNVGLVPGCLRAIASLAKAGILDKSLEDTADRYATVWEQKASGFFEVKMPIEQAFSHILNYTQWANLTADLNYGEGAFNDSSFAVQGAAPTAPDTAHGWLSNDDTDHMFYALSLFNDSTPVQTLHSDIGAPLLYANNISERYMKAIADALLPFPKGLLTPIGPVVANPAMDANINDYMLFDRAQYHGSVVWGFQNAILASGLIRQLSFCGSYLDSSLPFVDVYTQPAAIPPWCMNKELVGALLAGLDRLWRGFEGAGKNIYSEVWSYSYVNKKFVLTNLGDLSSSGMEGDAIQLWSYGTTDIVA</sequence>
<keyword evidence="2" id="KW-1185">Reference proteome</keyword>
<keyword evidence="1" id="KW-0732">Signal</keyword>
<evidence type="ECO:0000256" key="1">
    <source>
        <dbReference type="SAM" id="SignalP"/>
    </source>
</evidence>